<dbReference type="Proteomes" id="UP000034287">
    <property type="component" value="Unassembled WGS sequence"/>
</dbReference>
<feature type="transmembrane region" description="Helical" evidence="2">
    <location>
        <begin position="460"/>
        <end position="483"/>
    </location>
</feature>
<sequence length="1002" mass="109665">MEKLYEILLTRSLLFIILIFTLSVLGVYTFLTIEQREIPETEVNLVNVTTAWPGADKADVETNVTNLIESEIFGVEGLEDVSSVSQDDVSVITLQLADGSNPDDVLNDVNNVVAGLGGDLPENAAEPEVESLSNNFPLLSYQIHSDDRQNLDGARNGLEKLEQEVSQMDGVDSVTLKGYEDYKYEIQLDWDAMAENQLNPNEIMNEIELSLNPVILGQDTEGDETIRLSFKDREPAEVLGQVRVGDEDIPLDEVAEVAEVQDVPRDIVEFEGAPAVSFTVFLAPGEDVPSVSEEVESVVDDGFGELPGDIAVDNISSERENVEDIFVGLYTSLAIALLAVIVGTSLGLSWFGSVTVMVTVFLSVLIGLAPIPWMGVDLNQISVIGLIIALGILVDDSIVVNDNIERRFAVGDRRMDAVYNGVKEVAPSVIASTLAIVFTFSPLLLLSGANGDFIKALPSILISTMIVSTVLALTFVPAVRYLIVKKKVPKHPGLIGRAFTWCSNLYADRILPKIIKRPLLAFLAVLIVAVLSVGLIRFTPFEFFPEADRSEVTLDLIFDEGQTIEKTHEDAQELLSYLTEEMDHVESASLFTGEGLPNLFGASLEQSGPNTAQIALEIDKEKMSASETIDEYQSRVREEFPEATIFMETIIQGPPASAPVTVELFEEDLDTLNNEVDALTELLESKGAIVTSNIGSQVQTMNYSIDYAALEEEDVSVSQVKNELNMISEGIPIQEIIMDGDSRETNLKYSDEYTIYNVDIVKPGEGAPETYPLSDFVNIEETKDTPSIQHSNGDRTAELQVYADDEEMVNQTIADFEKGLGGTTELTVGGESSDQTDFFVEIGILFSVILVLVYLVIAIEFNSIVMPLITVFSIFLAFSGGIIGLFVTQTPISFLGIMGMVSLSGIVVRNAVVLIDFIEARRRAGEFDIHQAIFESGRVRFKPIALTTFTSIIALVPVALSGDVLFEPLAVTVIAGLAFSTILSLIATPALYYLYYRLRYRK</sequence>
<feature type="domain" description="SSD" evidence="3">
    <location>
        <begin position="353"/>
        <end position="482"/>
    </location>
</feature>
<gene>
    <name evidence="4" type="ORF">WN59_12720</name>
</gene>
<dbReference type="InterPro" id="IPR000731">
    <property type="entry name" value="SSD"/>
</dbReference>
<name>A0A0M2SF59_9STAP</name>
<evidence type="ECO:0000256" key="1">
    <source>
        <dbReference type="SAM" id="Coils"/>
    </source>
</evidence>
<reference evidence="4 5" key="1">
    <citation type="submission" date="2015-04" db="EMBL/GenBank/DDBJ databases">
        <title>Taxonomic description and genome sequence of Salinicoccus sediminis sp. nov., a novel hyper halotolerant bacterium isolated from marine sediment.</title>
        <authorList>
            <person name="Mathan Kumar R."/>
            <person name="Kaur G."/>
            <person name="Kumar N."/>
            <person name="Kumar A."/>
            <person name="Singh N.K."/>
            <person name="Kaur N."/>
            <person name="Mayilraj S."/>
        </authorList>
    </citation>
    <scope>NUCLEOTIDE SEQUENCE [LARGE SCALE GENOMIC DNA]</scope>
    <source>
        <strain evidence="4 5">SV-16</strain>
    </source>
</reference>
<feature type="transmembrane region" description="Helical" evidence="2">
    <location>
        <begin position="425"/>
        <end position="448"/>
    </location>
</feature>
<feature type="transmembrane region" description="Helical" evidence="2">
    <location>
        <begin position="350"/>
        <end position="371"/>
    </location>
</feature>
<dbReference type="PRINTS" id="PR00702">
    <property type="entry name" value="ACRIFLAVINRP"/>
</dbReference>
<dbReference type="Gene3D" id="3.30.70.1320">
    <property type="entry name" value="Multidrug efflux transporter AcrB pore domain like"/>
    <property type="match status" value="1"/>
</dbReference>
<dbReference type="EMBL" id="LAYZ01000026">
    <property type="protein sequence ID" value="KKK32908.1"/>
    <property type="molecule type" value="Genomic_DNA"/>
</dbReference>
<proteinExistence type="predicted"/>
<dbReference type="Gene3D" id="1.20.1640.10">
    <property type="entry name" value="Multidrug efflux transporter AcrB transmembrane domain"/>
    <property type="match status" value="2"/>
</dbReference>
<feature type="transmembrane region" description="Helical" evidence="2">
    <location>
        <begin position="892"/>
        <end position="918"/>
    </location>
</feature>
<feature type="transmembrane region" description="Helical" evidence="2">
    <location>
        <begin position="939"/>
        <end position="960"/>
    </location>
</feature>
<feature type="transmembrane region" description="Helical" evidence="2">
    <location>
        <begin position="12"/>
        <end position="31"/>
    </location>
</feature>
<evidence type="ECO:0000313" key="4">
    <source>
        <dbReference type="EMBL" id="KKK32908.1"/>
    </source>
</evidence>
<evidence type="ECO:0000259" key="3">
    <source>
        <dbReference type="PROSITE" id="PS50156"/>
    </source>
</evidence>
<dbReference type="Pfam" id="PF00873">
    <property type="entry name" value="ACR_tran"/>
    <property type="match status" value="1"/>
</dbReference>
<feature type="transmembrane region" description="Helical" evidence="2">
    <location>
        <begin position="325"/>
        <end position="343"/>
    </location>
</feature>
<feature type="coiled-coil region" evidence="1">
    <location>
        <begin position="144"/>
        <end position="171"/>
    </location>
</feature>
<dbReference type="InterPro" id="IPR001036">
    <property type="entry name" value="Acrflvin-R"/>
</dbReference>
<feature type="transmembrane region" description="Helical" evidence="2">
    <location>
        <begin position="864"/>
        <end position="886"/>
    </location>
</feature>
<dbReference type="Gene3D" id="3.30.2090.10">
    <property type="entry name" value="Multidrug efflux transporter AcrB TolC docking domain, DN and DC subdomains"/>
    <property type="match status" value="2"/>
</dbReference>
<dbReference type="AlphaFoldDB" id="A0A0M2SF59"/>
<dbReference type="PANTHER" id="PTHR32063">
    <property type="match status" value="1"/>
</dbReference>
<dbReference type="STRING" id="1432562.WN59_12720"/>
<dbReference type="GO" id="GO:0005886">
    <property type="term" value="C:plasma membrane"/>
    <property type="evidence" value="ECO:0007669"/>
    <property type="project" value="TreeGrafter"/>
</dbReference>
<feature type="transmembrane region" description="Helical" evidence="2">
    <location>
        <begin position="838"/>
        <end position="857"/>
    </location>
</feature>
<dbReference type="RefSeq" id="WP_046580707.1">
    <property type="nucleotide sequence ID" value="NZ_LAYZ01000026.1"/>
</dbReference>
<keyword evidence="1" id="KW-0175">Coiled coil</keyword>
<protein>
    <recommendedName>
        <fullName evidence="3">SSD domain-containing protein</fullName>
    </recommendedName>
</protein>
<dbReference type="PROSITE" id="PS50156">
    <property type="entry name" value="SSD"/>
    <property type="match status" value="1"/>
</dbReference>
<accession>A0A0M2SF59</accession>
<keyword evidence="2" id="KW-0472">Membrane</keyword>
<dbReference type="GO" id="GO:0042910">
    <property type="term" value="F:xenobiotic transmembrane transporter activity"/>
    <property type="evidence" value="ECO:0007669"/>
    <property type="project" value="TreeGrafter"/>
</dbReference>
<dbReference type="PANTHER" id="PTHR32063:SF24">
    <property type="entry name" value="CATION EFFLUX SYSTEM (ACRB_ACRD_ACRF FAMILY)"/>
    <property type="match status" value="1"/>
</dbReference>
<dbReference type="InterPro" id="IPR027463">
    <property type="entry name" value="AcrB_DN_DC_subdom"/>
</dbReference>
<feature type="transmembrane region" description="Helical" evidence="2">
    <location>
        <begin position="383"/>
        <end position="404"/>
    </location>
</feature>
<organism evidence="4 5">
    <name type="scientific">Salinicoccus sediminis</name>
    <dbReference type="NCBI Taxonomy" id="1432562"/>
    <lineage>
        <taxon>Bacteria</taxon>
        <taxon>Bacillati</taxon>
        <taxon>Bacillota</taxon>
        <taxon>Bacilli</taxon>
        <taxon>Bacillales</taxon>
        <taxon>Staphylococcaceae</taxon>
        <taxon>Salinicoccus</taxon>
    </lineage>
</organism>
<dbReference type="SUPFAM" id="SSF82866">
    <property type="entry name" value="Multidrug efflux transporter AcrB transmembrane domain"/>
    <property type="match status" value="2"/>
</dbReference>
<dbReference type="PATRIC" id="fig|1432562.3.peg.2551"/>
<keyword evidence="5" id="KW-1185">Reference proteome</keyword>
<dbReference type="SUPFAM" id="SSF82693">
    <property type="entry name" value="Multidrug efflux transporter AcrB pore domain, PN1, PN2, PC1 and PC2 subdomains"/>
    <property type="match status" value="2"/>
</dbReference>
<dbReference type="Gene3D" id="3.30.70.1430">
    <property type="entry name" value="Multidrug efflux transporter AcrB pore domain"/>
    <property type="match status" value="2"/>
</dbReference>
<evidence type="ECO:0000313" key="5">
    <source>
        <dbReference type="Proteomes" id="UP000034287"/>
    </source>
</evidence>
<feature type="transmembrane region" description="Helical" evidence="2">
    <location>
        <begin position="519"/>
        <end position="538"/>
    </location>
</feature>
<keyword evidence="2" id="KW-0812">Transmembrane</keyword>
<evidence type="ECO:0000256" key="2">
    <source>
        <dbReference type="SAM" id="Phobius"/>
    </source>
</evidence>
<comment type="caution">
    <text evidence="4">The sequence shown here is derived from an EMBL/GenBank/DDBJ whole genome shotgun (WGS) entry which is preliminary data.</text>
</comment>
<dbReference type="OrthoDB" id="9757876at2"/>
<keyword evidence="2" id="KW-1133">Transmembrane helix</keyword>
<feature type="transmembrane region" description="Helical" evidence="2">
    <location>
        <begin position="972"/>
        <end position="995"/>
    </location>
</feature>
<dbReference type="Gene3D" id="3.30.70.1440">
    <property type="entry name" value="Multidrug efflux transporter AcrB pore domain"/>
    <property type="match status" value="1"/>
</dbReference>